<dbReference type="GO" id="GO:0030076">
    <property type="term" value="C:light-harvesting complex"/>
    <property type="evidence" value="ECO:0007669"/>
    <property type="project" value="UniProtKB-KW"/>
</dbReference>
<evidence type="ECO:0000256" key="8">
    <source>
        <dbReference type="ARBA" id="ARBA00023243"/>
    </source>
</evidence>
<dbReference type="GO" id="GO:0016168">
    <property type="term" value="F:chlorophyll binding"/>
    <property type="evidence" value="ECO:0007669"/>
    <property type="project" value="UniProtKB-KW"/>
</dbReference>
<accession>A0A835YVF6</accession>
<name>A0A835YVF6_9STRA</name>
<comment type="subcellular location">
    <subcellularLocation>
        <location evidence="2">Plastid</location>
        <location evidence="2">Chloroplast</location>
    </subcellularLocation>
</comment>
<dbReference type="Gene3D" id="1.10.3460.10">
    <property type="entry name" value="Chlorophyll a/b binding protein domain"/>
    <property type="match status" value="1"/>
</dbReference>
<evidence type="ECO:0000256" key="9">
    <source>
        <dbReference type="PIRSR" id="PIRSR601344-1"/>
    </source>
</evidence>
<evidence type="ECO:0000256" key="5">
    <source>
        <dbReference type="ARBA" id="ARBA00022528"/>
    </source>
</evidence>
<dbReference type="PANTHER" id="PTHR21649">
    <property type="entry name" value="CHLOROPHYLL A/B BINDING PROTEIN"/>
    <property type="match status" value="1"/>
</dbReference>
<keyword evidence="5" id="KW-0150">Chloroplast</keyword>
<evidence type="ECO:0000256" key="10">
    <source>
        <dbReference type="SAM" id="SignalP"/>
    </source>
</evidence>
<feature type="binding site" description="axial binding residue" evidence="9">
    <location>
        <position position="79"/>
    </location>
    <ligand>
        <name>chlorophyll b</name>
        <dbReference type="ChEBI" id="CHEBI:61721"/>
        <label>1</label>
    </ligand>
    <ligandPart>
        <name>Mg</name>
        <dbReference type="ChEBI" id="CHEBI:25107"/>
    </ligandPart>
</feature>
<sequence length="192" mass="21107">MKATAVVALGLASGAVAFVPSAFSGNALAVARPSSSSALRMSDDVGVTKPMGYWDPLGMSKNLSSTDRRWRQVEYKHGRIAMLATIGFIVPYYFKLFPDGKPGVDALTTVPQAGLLQVFAFIGALEFWVFWQSADREPGDVAPEFLKWKRYSDPAVREDKLNKELNNGRLAMVAIMGMLVQDCITDKPFPWV</sequence>
<feature type="signal peptide" evidence="10">
    <location>
        <begin position="1"/>
        <end position="17"/>
    </location>
</feature>
<dbReference type="GO" id="GO:0009765">
    <property type="term" value="P:photosynthesis, light harvesting"/>
    <property type="evidence" value="ECO:0007669"/>
    <property type="project" value="InterPro"/>
</dbReference>
<feature type="binding site" evidence="9">
    <location>
        <position position="181"/>
    </location>
    <ligand>
        <name>chlorophyll a</name>
        <dbReference type="ChEBI" id="CHEBI:58416"/>
        <label>1</label>
    </ligand>
</feature>
<feature type="binding site" evidence="9">
    <location>
        <position position="167"/>
    </location>
    <ligand>
        <name>chlorophyll a</name>
        <dbReference type="ChEBI" id="CHEBI:58416"/>
        <label>1</label>
    </ligand>
</feature>
<evidence type="ECO:0000256" key="6">
    <source>
        <dbReference type="ARBA" id="ARBA00022531"/>
    </source>
</evidence>
<dbReference type="GO" id="GO:0016020">
    <property type="term" value="C:membrane"/>
    <property type="evidence" value="ECO:0007669"/>
    <property type="project" value="InterPro"/>
</dbReference>
<keyword evidence="9" id="KW-0157">Chromophore</keyword>
<feature type="binding site" evidence="9">
    <location>
        <position position="77"/>
    </location>
    <ligand>
        <name>chlorophyll a</name>
        <dbReference type="ChEBI" id="CHEBI:58416"/>
        <label>1</label>
    </ligand>
</feature>
<feature type="binding site" evidence="9">
    <location>
        <position position="54"/>
    </location>
    <ligand>
        <name>chlorophyll a</name>
        <dbReference type="ChEBI" id="CHEBI:58416"/>
        <label>1</label>
    </ligand>
</feature>
<keyword evidence="9" id="KW-0148">Chlorophyll</keyword>
<comment type="subunit">
    <text evidence="4">The LHC complex of chromophytic algae is composed of fucoxanthin, chlorophyll A and C bound non-covalently by fucoxanthin chlorophyll proteins (FCPs). The ratio of pigments in this LHC is; fucoxanthin: chlorophyll C: chlorophyll A; (0.6-1): (0.1-0.3): (1).</text>
</comment>
<comment type="function">
    <text evidence="1">The light-harvesting complex (LHC) functions as a light receptor, it captures and delivers excitation energy to photosystems with which it is closely associated. Energy is transferred from the carotenoid and chlorophyll C (or B) to chlorophyll A and the photosynthetic reaction centers where it is used to synthesize ATP and reducing power.</text>
</comment>
<evidence type="ECO:0000256" key="1">
    <source>
        <dbReference type="ARBA" id="ARBA00004022"/>
    </source>
</evidence>
<keyword evidence="6" id="KW-0602">Photosynthesis</keyword>
<feature type="binding site" evidence="9">
    <location>
        <position position="60"/>
    </location>
    <ligand>
        <name>chlorophyll a</name>
        <dbReference type="ChEBI" id="CHEBI:58416"/>
        <label>1</label>
    </ligand>
</feature>
<keyword evidence="7" id="KW-0934">Plastid</keyword>
<comment type="similarity">
    <text evidence="3">Belongs to the fucoxanthin chlorophyll protein family.</text>
</comment>
<feature type="binding site" evidence="9">
    <location>
        <position position="164"/>
    </location>
    <ligand>
        <name>chlorophyll a</name>
        <dbReference type="ChEBI" id="CHEBI:58416"/>
        <label>1</label>
    </ligand>
</feature>
<keyword evidence="8" id="KW-0437">Light-harvesting polypeptide</keyword>
<keyword evidence="10" id="KW-0732">Signal</keyword>
<protein>
    <submittedName>
        <fullName evidence="11">Light harvesting complex protein 1</fullName>
    </submittedName>
</protein>
<evidence type="ECO:0000256" key="3">
    <source>
        <dbReference type="ARBA" id="ARBA00005933"/>
    </source>
</evidence>
<feature type="binding site" description="axial binding residue" evidence="9">
    <location>
        <position position="110"/>
    </location>
    <ligand>
        <name>chlorophyll b</name>
        <dbReference type="ChEBI" id="CHEBI:61721"/>
        <label>1</label>
    </ligand>
    <ligandPart>
        <name>Mg</name>
        <dbReference type="ChEBI" id="CHEBI:25107"/>
    </ligandPart>
</feature>
<feature type="binding site" evidence="9">
    <location>
        <position position="74"/>
    </location>
    <ligand>
        <name>chlorophyll a</name>
        <dbReference type="ChEBI" id="CHEBI:58416"/>
        <label>1</label>
    </ligand>
</feature>
<evidence type="ECO:0000313" key="12">
    <source>
        <dbReference type="Proteomes" id="UP000664859"/>
    </source>
</evidence>
<evidence type="ECO:0000313" key="11">
    <source>
        <dbReference type="EMBL" id="KAG5180817.1"/>
    </source>
</evidence>
<dbReference type="InterPro" id="IPR001344">
    <property type="entry name" value="Chloro_AB-bd_pln"/>
</dbReference>
<evidence type="ECO:0000256" key="7">
    <source>
        <dbReference type="ARBA" id="ARBA00022640"/>
    </source>
</evidence>
<dbReference type="EMBL" id="JAFCMP010000357">
    <property type="protein sequence ID" value="KAG5180817.1"/>
    <property type="molecule type" value="Genomic_DNA"/>
</dbReference>
<proteinExistence type="inferred from homology"/>
<dbReference type="GO" id="GO:0009507">
    <property type="term" value="C:chloroplast"/>
    <property type="evidence" value="ECO:0007669"/>
    <property type="project" value="UniProtKB-SubCell"/>
</dbReference>
<dbReference type="OrthoDB" id="423598at2759"/>
<dbReference type="InterPro" id="IPR022796">
    <property type="entry name" value="Chloroa_b-bind"/>
</dbReference>
<dbReference type="AlphaFoldDB" id="A0A835YVF6"/>
<organism evidence="11 12">
    <name type="scientific">Tribonema minus</name>
    <dbReference type="NCBI Taxonomy" id="303371"/>
    <lineage>
        <taxon>Eukaryota</taxon>
        <taxon>Sar</taxon>
        <taxon>Stramenopiles</taxon>
        <taxon>Ochrophyta</taxon>
        <taxon>PX clade</taxon>
        <taxon>Xanthophyceae</taxon>
        <taxon>Tribonematales</taxon>
        <taxon>Tribonemataceae</taxon>
        <taxon>Tribonema</taxon>
    </lineage>
</organism>
<reference evidence="11" key="1">
    <citation type="submission" date="2021-02" db="EMBL/GenBank/DDBJ databases">
        <title>First Annotated Genome of the Yellow-green Alga Tribonema minus.</title>
        <authorList>
            <person name="Mahan K.M."/>
        </authorList>
    </citation>
    <scope>NUCLEOTIDE SEQUENCE</scope>
    <source>
        <strain evidence="11">UTEX B ZZ1240</strain>
    </source>
</reference>
<comment type="caution">
    <text evidence="11">The sequence shown here is derived from an EMBL/GenBank/DDBJ whole genome shotgun (WGS) entry which is preliminary data.</text>
</comment>
<evidence type="ECO:0000256" key="2">
    <source>
        <dbReference type="ARBA" id="ARBA00004229"/>
    </source>
</evidence>
<keyword evidence="12" id="KW-1185">Reference proteome</keyword>
<gene>
    <name evidence="11" type="ORF">JKP88DRAFT_222808</name>
</gene>
<feature type="binding site" evidence="9">
    <location>
        <position position="163"/>
    </location>
    <ligand>
        <name>chlorophyll a</name>
        <dbReference type="ChEBI" id="CHEBI:58416"/>
        <label>1</label>
    </ligand>
</feature>
<dbReference type="Proteomes" id="UP000664859">
    <property type="component" value="Unassembled WGS sequence"/>
</dbReference>
<dbReference type="Pfam" id="PF00504">
    <property type="entry name" value="Chloroa_b-bind"/>
    <property type="match status" value="1"/>
</dbReference>
<evidence type="ECO:0000256" key="4">
    <source>
        <dbReference type="ARBA" id="ARBA00011623"/>
    </source>
</evidence>
<dbReference type="SUPFAM" id="SSF103511">
    <property type="entry name" value="Chlorophyll a-b binding protein"/>
    <property type="match status" value="1"/>
</dbReference>
<feature type="binding site" evidence="9">
    <location>
        <position position="169"/>
    </location>
    <ligand>
        <name>chlorophyll a</name>
        <dbReference type="ChEBI" id="CHEBI:58416"/>
        <label>1</label>
    </ligand>
</feature>
<feature type="chain" id="PRO_5032509341" evidence="10">
    <location>
        <begin position="18"/>
        <end position="192"/>
    </location>
</feature>